<comment type="caution">
    <text evidence="3">The sequence shown here is derived from an EMBL/GenBank/DDBJ whole genome shotgun (WGS) entry which is preliminary data.</text>
</comment>
<proteinExistence type="predicted"/>
<dbReference type="RefSeq" id="WP_204131759.1">
    <property type="nucleotide sequence ID" value="NZ_JAFDVD010000014.1"/>
</dbReference>
<keyword evidence="4" id="KW-1185">Reference proteome</keyword>
<keyword evidence="1" id="KW-0175">Coiled coil</keyword>
<protein>
    <submittedName>
        <fullName evidence="3">PadR family transcriptional regulator</fullName>
    </submittedName>
</protein>
<dbReference type="InterPro" id="IPR005149">
    <property type="entry name" value="Tscrpt_reg_PadR_N"/>
</dbReference>
<evidence type="ECO:0000256" key="1">
    <source>
        <dbReference type="SAM" id="Coils"/>
    </source>
</evidence>
<dbReference type="InterPro" id="IPR036388">
    <property type="entry name" value="WH-like_DNA-bd_sf"/>
</dbReference>
<evidence type="ECO:0000313" key="4">
    <source>
        <dbReference type="Proteomes" id="UP001430172"/>
    </source>
</evidence>
<evidence type="ECO:0000313" key="3">
    <source>
        <dbReference type="EMBL" id="MBM6401283.1"/>
    </source>
</evidence>
<sequence length="187" mass="21428">MVPRRAQLLEFAVLGLLHEGPTHGYDLRRRLNEALGPFRALSYGTLYPALKTLLGRGLIAEAPDPGRRGKRPRVVYELTAAGKEHFADLVARADSSAYEDDAFDVRFAFFARTESEVRLRILEGRRGRLEDDLERVRERAVRSRERLDSYTAALQQHGEERAEREVRWLTELIDAERRHPTDPGPQP</sequence>
<dbReference type="InterPro" id="IPR036390">
    <property type="entry name" value="WH_DNA-bd_sf"/>
</dbReference>
<dbReference type="Gene3D" id="1.10.10.10">
    <property type="entry name" value="Winged helix-like DNA-binding domain superfamily/Winged helix DNA-binding domain"/>
    <property type="match status" value="1"/>
</dbReference>
<organism evidence="3 4">
    <name type="scientific">Phycicoccus sonneratiae</name>
    <dbReference type="NCBI Taxonomy" id="2807628"/>
    <lineage>
        <taxon>Bacteria</taxon>
        <taxon>Bacillati</taxon>
        <taxon>Actinomycetota</taxon>
        <taxon>Actinomycetes</taxon>
        <taxon>Micrococcales</taxon>
        <taxon>Intrasporangiaceae</taxon>
        <taxon>Phycicoccus</taxon>
    </lineage>
</organism>
<dbReference type="SUPFAM" id="SSF46785">
    <property type="entry name" value="Winged helix' DNA-binding domain"/>
    <property type="match status" value="1"/>
</dbReference>
<feature type="domain" description="Transcription regulator PadR N-terminal" evidence="2">
    <location>
        <begin position="13"/>
        <end position="87"/>
    </location>
</feature>
<reference evidence="3" key="1">
    <citation type="submission" date="2021-02" db="EMBL/GenBank/DDBJ databases">
        <title>Phycicoccus sp. MQZ13P-5T, whole genome shotgun sequence.</title>
        <authorList>
            <person name="Tuo L."/>
        </authorList>
    </citation>
    <scope>NUCLEOTIDE SEQUENCE</scope>
    <source>
        <strain evidence="3">MQZ13P-5</strain>
    </source>
</reference>
<feature type="coiled-coil region" evidence="1">
    <location>
        <begin position="119"/>
        <end position="153"/>
    </location>
</feature>
<dbReference type="PANTHER" id="PTHR33169:SF26">
    <property type="entry name" value="CONSERVED PROTEIN"/>
    <property type="match status" value="1"/>
</dbReference>
<dbReference type="PANTHER" id="PTHR33169">
    <property type="entry name" value="PADR-FAMILY TRANSCRIPTIONAL REGULATOR"/>
    <property type="match status" value="1"/>
</dbReference>
<accession>A0ABS2CN42</accession>
<name>A0ABS2CN42_9MICO</name>
<gene>
    <name evidence="3" type="ORF">JQN70_12865</name>
</gene>
<dbReference type="Proteomes" id="UP001430172">
    <property type="component" value="Unassembled WGS sequence"/>
</dbReference>
<evidence type="ECO:0000259" key="2">
    <source>
        <dbReference type="Pfam" id="PF03551"/>
    </source>
</evidence>
<dbReference type="EMBL" id="JAFDVD010000014">
    <property type="protein sequence ID" value="MBM6401283.1"/>
    <property type="molecule type" value="Genomic_DNA"/>
</dbReference>
<dbReference type="Pfam" id="PF03551">
    <property type="entry name" value="PadR"/>
    <property type="match status" value="1"/>
</dbReference>
<dbReference type="InterPro" id="IPR052509">
    <property type="entry name" value="Metal_resp_DNA-bind_regulator"/>
</dbReference>